<dbReference type="GO" id="GO:0005634">
    <property type="term" value="C:nucleus"/>
    <property type="evidence" value="ECO:0007669"/>
    <property type="project" value="UniProtKB-SubCell"/>
</dbReference>
<sequence>MEYPTTEVTPGSSASSSTSSATGPTPARTSPSPNNTATSATTTNPKILSRNSNGTLVLTSAPNNEAELQLYRVMQRASLLAYYDTLLEMGGDDVQQLCEAGEEEFLEIMALVGMASKPLHVRRLQKALQEWLSNPAMFQTPLVAGGFYPRMATTPVTSSGSVSPNRNYTSPGPLCLKDSHPGRCTISPIPSHSQSLPGETVQVTSGSPGQGAGASTSPGPSPGSPLQLTPVLIPSQITRLADAAHHLVRSLPHLEPKANTAKKKACKDLEHVLTMAEDDPRRMDQIRKYAAIYGRFDCKRKPEKPLTLHEVSVNEAAAQICRLVPALLTRRDELFPLARQVVRDSGYHYSKGHSKSYSTNHMRGMSGFNNGEQPMNCKRPRLDGSPLDVNEEAGLRLRRQERLEQIADELRSVNERTEDLLGSSVQTFKEQNDIPGLQFQMEALQGRQTQLLLEQSELLKQNQVQPSRYFRRSNSGPTSSTCFESERQDTDDTDSQLSFSNASSPSQEVGDSRDSLTRESEIDRKSPSKLISLKQETVQDESVDDLRVVKEILSLPNKNDSSDHFEDPFFQENNVQVIASCGNNIIAVANPALSMSPAITEQVLLKKESISPKLA</sequence>
<evidence type="ECO:0000256" key="4">
    <source>
        <dbReference type="ARBA" id="ARBA00023015"/>
    </source>
</evidence>
<dbReference type="EMBL" id="GEDC01004045">
    <property type="protein sequence ID" value="JAS33253.1"/>
    <property type="molecule type" value="Transcribed_RNA"/>
</dbReference>
<dbReference type="Pfam" id="PF04905">
    <property type="entry name" value="NCD2"/>
    <property type="match status" value="1"/>
</dbReference>
<evidence type="ECO:0000256" key="7">
    <source>
        <dbReference type="SAM" id="MobiDB-lite"/>
    </source>
</evidence>
<dbReference type="InterPro" id="IPR006989">
    <property type="entry name" value="NAB_co-repressor_dom"/>
</dbReference>
<dbReference type="FunFam" id="1.20.120.2010:FF:000001">
    <property type="entry name" value="NGFI-A-binding protein 1 isoform X1"/>
    <property type="match status" value="1"/>
</dbReference>
<feature type="compositionally biased region" description="Low complexity" evidence="7">
    <location>
        <begin position="9"/>
        <end position="45"/>
    </location>
</feature>
<dbReference type="Pfam" id="PF04904">
    <property type="entry name" value="SAM_NCD1"/>
    <property type="match status" value="1"/>
</dbReference>
<comment type="similarity">
    <text evidence="2">Belongs to the NAB family.</text>
</comment>
<gene>
    <name evidence="10" type="ORF">g.8377</name>
</gene>
<evidence type="ECO:0008006" key="11">
    <source>
        <dbReference type="Google" id="ProtNLM"/>
    </source>
</evidence>
<feature type="compositionally biased region" description="Polar residues" evidence="7">
    <location>
        <begin position="188"/>
        <end position="204"/>
    </location>
</feature>
<dbReference type="InterPro" id="IPR039040">
    <property type="entry name" value="NAB_fam"/>
</dbReference>
<name>A0A1B6E5Q3_9HEMI</name>
<keyword evidence="6" id="KW-0539">Nucleus</keyword>
<keyword evidence="3" id="KW-0678">Repressor</keyword>
<evidence type="ECO:0000259" key="9">
    <source>
        <dbReference type="Pfam" id="PF04905"/>
    </source>
</evidence>
<feature type="compositionally biased region" description="Polar residues" evidence="7">
    <location>
        <begin position="495"/>
        <end position="509"/>
    </location>
</feature>
<accession>A0A1B6E5Q3</accession>
<keyword evidence="4" id="KW-0805">Transcription regulation</keyword>
<evidence type="ECO:0000256" key="3">
    <source>
        <dbReference type="ARBA" id="ARBA00022491"/>
    </source>
</evidence>
<feature type="compositionally biased region" description="Low complexity" evidence="7">
    <location>
        <begin position="213"/>
        <end position="228"/>
    </location>
</feature>
<dbReference type="PANTHER" id="PTHR12623">
    <property type="entry name" value="NGFI-A BINDING PROTEIN"/>
    <property type="match status" value="1"/>
</dbReference>
<evidence type="ECO:0000259" key="8">
    <source>
        <dbReference type="Pfam" id="PF04904"/>
    </source>
</evidence>
<feature type="region of interest" description="Disordered" evidence="7">
    <location>
        <begin position="464"/>
        <end position="524"/>
    </location>
</feature>
<feature type="region of interest" description="Disordered" evidence="7">
    <location>
        <begin position="155"/>
        <end position="228"/>
    </location>
</feature>
<dbReference type="PANTHER" id="PTHR12623:SF10">
    <property type="entry name" value="NGFI-A-BINDING PROTEIN HOMOLOG"/>
    <property type="match status" value="1"/>
</dbReference>
<dbReference type="GO" id="GO:0003712">
    <property type="term" value="F:transcription coregulator activity"/>
    <property type="evidence" value="ECO:0007669"/>
    <property type="project" value="InterPro"/>
</dbReference>
<keyword evidence="5" id="KW-0804">Transcription</keyword>
<feature type="region of interest" description="Disordered" evidence="7">
    <location>
        <begin position="1"/>
        <end position="51"/>
    </location>
</feature>
<feature type="domain" description="Nab N-terminal" evidence="8">
    <location>
        <begin position="62"/>
        <end position="139"/>
    </location>
</feature>
<organism evidence="10">
    <name type="scientific">Clastoptera arizonana</name>
    <name type="common">Arizona spittle bug</name>
    <dbReference type="NCBI Taxonomy" id="38151"/>
    <lineage>
        <taxon>Eukaryota</taxon>
        <taxon>Metazoa</taxon>
        <taxon>Ecdysozoa</taxon>
        <taxon>Arthropoda</taxon>
        <taxon>Hexapoda</taxon>
        <taxon>Insecta</taxon>
        <taxon>Pterygota</taxon>
        <taxon>Neoptera</taxon>
        <taxon>Paraneoptera</taxon>
        <taxon>Hemiptera</taxon>
        <taxon>Auchenorrhyncha</taxon>
        <taxon>Cercopoidea</taxon>
        <taxon>Clastopteridae</taxon>
        <taxon>Clastoptera</taxon>
    </lineage>
</organism>
<dbReference type="Gene3D" id="1.20.120.2010">
    <property type="entry name" value="NAB conserved domain 2"/>
    <property type="match status" value="1"/>
</dbReference>
<evidence type="ECO:0000256" key="2">
    <source>
        <dbReference type="ARBA" id="ARBA00008864"/>
    </source>
</evidence>
<feature type="compositionally biased region" description="Basic and acidic residues" evidence="7">
    <location>
        <begin position="510"/>
        <end position="524"/>
    </location>
</feature>
<evidence type="ECO:0000256" key="1">
    <source>
        <dbReference type="ARBA" id="ARBA00004123"/>
    </source>
</evidence>
<evidence type="ECO:0000313" key="10">
    <source>
        <dbReference type="EMBL" id="JAS33253.1"/>
    </source>
</evidence>
<evidence type="ECO:0000256" key="5">
    <source>
        <dbReference type="ARBA" id="ARBA00023163"/>
    </source>
</evidence>
<dbReference type="GO" id="GO:0045892">
    <property type="term" value="P:negative regulation of DNA-templated transcription"/>
    <property type="evidence" value="ECO:0007669"/>
    <property type="project" value="InterPro"/>
</dbReference>
<proteinExistence type="inferred from homology"/>
<feature type="compositionally biased region" description="Low complexity" evidence="7">
    <location>
        <begin position="155"/>
        <end position="164"/>
    </location>
</feature>
<feature type="compositionally biased region" description="Polar residues" evidence="7">
    <location>
        <begin position="472"/>
        <end position="483"/>
    </location>
</feature>
<feature type="domain" description="NAB co-repressor" evidence="9">
    <location>
        <begin position="233"/>
        <end position="355"/>
    </location>
</feature>
<reference evidence="10" key="1">
    <citation type="submission" date="2015-12" db="EMBL/GenBank/DDBJ databases">
        <title>De novo transcriptome assembly of four potential Pierce s Disease insect vectors from Arizona vineyards.</title>
        <authorList>
            <person name="Tassone E.E."/>
        </authorList>
    </citation>
    <scope>NUCLEOTIDE SEQUENCE</scope>
</reference>
<protein>
    <recommendedName>
        <fullName evidence="11">NAB co-repressor domain-containing protein</fullName>
    </recommendedName>
</protein>
<comment type="subcellular location">
    <subcellularLocation>
        <location evidence="1">Nucleus</location>
    </subcellularLocation>
</comment>
<dbReference type="InterPro" id="IPR006988">
    <property type="entry name" value="Nab_N"/>
</dbReference>
<evidence type="ECO:0000256" key="6">
    <source>
        <dbReference type="ARBA" id="ARBA00023242"/>
    </source>
</evidence>
<dbReference type="InterPro" id="IPR038398">
    <property type="entry name" value="NCD2_sf"/>
</dbReference>
<dbReference type="AlphaFoldDB" id="A0A1B6E5Q3"/>